<feature type="chain" id="PRO_5011647757" evidence="4">
    <location>
        <begin position="26"/>
        <end position="317"/>
    </location>
</feature>
<dbReference type="OrthoDB" id="3600104at2"/>
<reference evidence="6 7" key="1">
    <citation type="submission" date="2016-10" db="EMBL/GenBank/DDBJ databases">
        <authorList>
            <person name="de Groot N.N."/>
        </authorList>
    </citation>
    <scope>NUCLEOTIDE SEQUENCE [LARGE SCALE GENOMIC DNA]</scope>
    <source>
        <strain evidence="6 7">CGMCC 1.9157</strain>
    </source>
</reference>
<dbReference type="Pfam" id="PF13407">
    <property type="entry name" value="Peripla_BP_4"/>
    <property type="match status" value="1"/>
</dbReference>
<keyword evidence="7" id="KW-1185">Reference proteome</keyword>
<evidence type="ECO:0000256" key="2">
    <source>
        <dbReference type="ARBA" id="ARBA00007639"/>
    </source>
</evidence>
<dbReference type="EMBL" id="FOVR01000011">
    <property type="protein sequence ID" value="SFO68940.1"/>
    <property type="molecule type" value="Genomic_DNA"/>
</dbReference>
<proteinExistence type="inferred from homology"/>
<protein>
    <submittedName>
        <fullName evidence="6">Ribose transport system substrate-binding protein</fullName>
    </submittedName>
</protein>
<sequence>MFTKKIVSALVLSASLAALTLPSQAADKGTVSLVLGVKGSPFYQALQCGAMARAEELGLDLSVSAPDQFAADSQIPVVNAVTATKPDVAAIVPTDMQALIQPMKELAERGTKVLTIDQTISDTSFVETQVLTDNAEGGKLAADAMAKLIGEKGKVMVITQPPGSLAQDARTSGFEEEIKKFPNIEYIGPQYQSDDPQKAAEIVTSTLSAHPDLAAIFSTNDQGAIGAITGLRQAGAIGKVKMIAYDAASAEVAALKNGAIQALIAQNPAAEGAAAMDAAVALIDGKTLDKVTMTEIVTITADQPELADKYEYIASCM</sequence>
<dbReference type="Gene3D" id="3.40.50.2300">
    <property type="match status" value="2"/>
</dbReference>
<dbReference type="SUPFAM" id="SSF53822">
    <property type="entry name" value="Periplasmic binding protein-like I"/>
    <property type="match status" value="1"/>
</dbReference>
<organism evidence="6 7">
    <name type="scientific">Cohaesibacter marisflavi</name>
    <dbReference type="NCBI Taxonomy" id="655353"/>
    <lineage>
        <taxon>Bacteria</taxon>
        <taxon>Pseudomonadati</taxon>
        <taxon>Pseudomonadota</taxon>
        <taxon>Alphaproteobacteria</taxon>
        <taxon>Hyphomicrobiales</taxon>
        <taxon>Cohaesibacteraceae</taxon>
    </lineage>
</organism>
<evidence type="ECO:0000259" key="5">
    <source>
        <dbReference type="Pfam" id="PF13407"/>
    </source>
</evidence>
<comment type="similarity">
    <text evidence="2">Belongs to the bacterial solute-binding protein 2 family.</text>
</comment>
<evidence type="ECO:0000256" key="3">
    <source>
        <dbReference type="ARBA" id="ARBA00022729"/>
    </source>
</evidence>
<dbReference type="STRING" id="655353.SAMN04488056_11111"/>
<dbReference type="InterPro" id="IPR025997">
    <property type="entry name" value="SBP_2_dom"/>
</dbReference>
<evidence type="ECO:0000256" key="1">
    <source>
        <dbReference type="ARBA" id="ARBA00004196"/>
    </source>
</evidence>
<dbReference type="AlphaFoldDB" id="A0A1I5J8H9"/>
<dbReference type="GO" id="GO:0030246">
    <property type="term" value="F:carbohydrate binding"/>
    <property type="evidence" value="ECO:0007669"/>
    <property type="project" value="UniProtKB-ARBA"/>
</dbReference>
<dbReference type="Proteomes" id="UP000199236">
    <property type="component" value="Unassembled WGS sequence"/>
</dbReference>
<evidence type="ECO:0000313" key="7">
    <source>
        <dbReference type="Proteomes" id="UP000199236"/>
    </source>
</evidence>
<dbReference type="GO" id="GO:0030313">
    <property type="term" value="C:cell envelope"/>
    <property type="evidence" value="ECO:0007669"/>
    <property type="project" value="UniProtKB-SubCell"/>
</dbReference>
<feature type="signal peptide" evidence="4">
    <location>
        <begin position="1"/>
        <end position="25"/>
    </location>
</feature>
<evidence type="ECO:0000256" key="4">
    <source>
        <dbReference type="SAM" id="SignalP"/>
    </source>
</evidence>
<keyword evidence="3 4" id="KW-0732">Signal</keyword>
<gene>
    <name evidence="6" type="ORF">SAMN04488056_11111</name>
</gene>
<name>A0A1I5J8H9_9HYPH</name>
<dbReference type="PANTHER" id="PTHR46847:SF1">
    <property type="entry name" value="D-ALLOSE-BINDING PERIPLASMIC PROTEIN-RELATED"/>
    <property type="match status" value="1"/>
</dbReference>
<evidence type="ECO:0000313" key="6">
    <source>
        <dbReference type="EMBL" id="SFO68940.1"/>
    </source>
</evidence>
<dbReference type="RefSeq" id="WP_090074467.1">
    <property type="nucleotide sequence ID" value="NZ_FOVR01000011.1"/>
</dbReference>
<dbReference type="CDD" id="cd20007">
    <property type="entry name" value="PBP1_ABC_sugar_binding-like"/>
    <property type="match status" value="1"/>
</dbReference>
<comment type="subcellular location">
    <subcellularLocation>
        <location evidence="1">Cell envelope</location>
    </subcellularLocation>
</comment>
<dbReference type="InterPro" id="IPR028082">
    <property type="entry name" value="Peripla_BP_I"/>
</dbReference>
<accession>A0A1I5J8H9</accession>
<dbReference type="PANTHER" id="PTHR46847">
    <property type="entry name" value="D-ALLOSE-BINDING PERIPLASMIC PROTEIN-RELATED"/>
    <property type="match status" value="1"/>
</dbReference>
<feature type="domain" description="Periplasmic binding protein" evidence="5">
    <location>
        <begin position="32"/>
        <end position="286"/>
    </location>
</feature>